<feature type="domain" description="RTR1-type" evidence="14">
    <location>
        <begin position="113"/>
        <end position="192"/>
    </location>
</feature>
<keyword evidence="6 12" id="KW-0862">Zinc</keyword>
<evidence type="ECO:0000256" key="9">
    <source>
        <dbReference type="ARBA" id="ARBA00047761"/>
    </source>
</evidence>
<accession>A0AAV9HBC7</accession>
<keyword evidence="8 12" id="KW-0539">Nucleus</keyword>
<evidence type="ECO:0000259" key="14">
    <source>
        <dbReference type="PROSITE" id="PS51479"/>
    </source>
</evidence>
<feature type="compositionally biased region" description="Polar residues" evidence="13">
    <location>
        <begin position="28"/>
        <end position="45"/>
    </location>
</feature>
<evidence type="ECO:0000256" key="5">
    <source>
        <dbReference type="ARBA" id="ARBA00022801"/>
    </source>
</evidence>
<feature type="region of interest" description="Disordered" evidence="13">
    <location>
        <begin position="291"/>
        <end position="353"/>
    </location>
</feature>
<reference evidence="15" key="1">
    <citation type="journal article" date="2023" name="Mol. Phylogenet. Evol.">
        <title>Genome-scale phylogeny and comparative genomics of the fungal order Sordariales.</title>
        <authorList>
            <person name="Hensen N."/>
            <person name="Bonometti L."/>
            <person name="Westerberg I."/>
            <person name="Brannstrom I.O."/>
            <person name="Guillou S."/>
            <person name="Cros-Aarteil S."/>
            <person name="Calhoun S."/>
            <person name="Haridas S."/>
            <person name="Kuo A."/>
            <person name="Mondo S."/>
            <person name="Pangilinan J."/>
            <person name="Riley R."/>
            <person name="LaButti K."/>
            <person name="Andreopoulos B."/>
            <person name="Lipzen A."/>
            <person name="Chen C."/>
            <person name="Yan M."/>
            <person name="Daum C."/>
            <person name="Ng V."/>
            <person name="Clum A."/>
            <person name="Steindorff A."/>
            <person name="Ohm R.A."/>
            <person name="Martin F."/>
            <person name="Silar P."/>
            <person name="Natvig D.O."/>
            <person name="Lalanne C."/>
            <person name="Gautier V."/>
            <person name="Ament-Velasquez S.L."/>
            <person name="Kruys A."/>
            <person name="Hutchinson M.I."/>
            <person name="Powell A.J."/>
            <person name="Barry K."/>
            <person name="Miller A.N."/>
            <person name="Grigoriev I.V."/>
            <person name="Debuchy R."/>
            <person name="Gladieux P."/>
            <person name="Hiltunen Thoren M."/>
            <person name="Johannesson H."/>
        </authorList>
    </citation>
    <scope>NUCLEOTIDE SEQUENCE</scope>
    <source>
        <strain evidence="15">PSN324</strain>
    </source>
</reference>
<reference evidence="15" key="2">
    <citation type="submission" date="2023-06" db="EMBL/GenBank/DDBJ databases">
        <authorList>
            <consortium name="Lawrence Berkeley National Laboratory"/>
            <person name="Mondo S.J."/>
            <person name="Hensen N."/>
            <person name="Bonometti L."/>
            <person name="Westerberg I."/>
            <person name="Brannstrom I.O."/>
            <person name="Guillou S."/>
            <person name="Cros-Aarteil S."/>
            <person name="Calhoun S."/>
            <person name="Haridas S."/>
            <person name="Kuo A."/>
            <person name="Pangilinan J."/>
            <person name="Riley R."/>
            <person name="Labutti K."/>
            <person name="Andreopoulos B."/>
            <person name="Lipzen A."/>
            <person name="Chen C."/>
            <person name="Yanf M."/>
            <person name="Daum C."/>
            <person name="Ng V."/>
            <person name="Clum A."/>
            <person name="Steindorff A."/>
            <person name="Ohm R."/>
            <person name="Martin F."/>
            <person name="Silar P."/>
            <person name="Natvig D."/>
            <person name="Lalanne C."/>
            <person name="Gautier V."/>
            <person name="Ament-Velasquez S.L."/>
            <person name="Kruys A."/>
            <person name="Hutchinson M.I."/>
            <person name="Powell A.J."/>
            <person name="Barry K."/>
            <person name="Miller A.N."/>
            <person name="Grigoriev I.V."/>
            <person name="Debuchy R."/>
            <person name="Gladieux P."/>
            <person name="Thoren M.H."/>
            <person name="Johannesson H."/>
        </authorList>
    </citation>
    <scope>NUCLEOTIDE SEQUENCE</scope>
    <source>
        <strain evidence="15">PSN324</strain>
    </source>
</reference>
<comment type="catalytic activity">
    <reaction evidence="9 12">
        <text>O-phospho-L-seryl-[protein] + H2O = L-seryl-[protein] + phosphate</text>
        <dbReference type="Rhea" id="RHEA:20629"/>
        <dbReference type="Rhea" id="RHEA-COMP:9863"/>
        <dbReference type="Rhea" id="RHEA-COMP:11604"/>
        <dbReference type="ChEBI" id="CHEBI:15377"/>
        <dbReference type="ChEBI" id="CHEBI:29999"/>
        <dbReference type="ChEBI" id="CHEBI:43474"/>
        <dbReference type="ChEBI" id="CHEBI:83421"/>
        <dbReference type="EC" id="3.1.3.16"/>
    </reaction>
</comment>
<comment type="caution">
    <text evidence="15">The sequence shown here is derived from an EMBL/GenBank/DDBJ whole genome shotgun (WGS) entry which is preliminary data.</text>
</comment>
<comment type="subcellular location">
    <subcellularLocation>
        <location evidence="1 12">Nucleus</location>
    </subcellularLocation>
</comment>
<dbReference type="GO" id="GO:0005634">
    <property type="term" value="C:nucleus"/>
    <property type="evidence" value="ECO:0007669"/>
    <property type="project" value="UniProtKB-SubCell"/>
</dbReference>
<evidence type="ECO:0000256" key="7">
    <source>
        <dbReference type="ARBA" id="ARBA00022912"/>
    </source>
</evidence>
<dbReference type="GO" id="GO:0005737">
    <property type="term" value="C:cytoplasm"/>
    <property type="evidence" value="ECO:0007669"/>
    <property type="project" value="TreeGrafter"/>
</dbReference>
<dbReference type="InterPro" id="IPR039693">
    <property type="entry name" value="Rtr1/RPAP2"/>
</dbReference>
<dbReference type="EC" id="3.1.3.16" evidence="12"/>
<evidence type="ECO:0000313" key="16">
    <source>
        <dbReference type="Proteomes" id="UP001321749"/>
    </source>
</evidence>
<dbReference type="Gene3D" id="1.25.40.820">
    <property type="match status" value="1"/>
</dbReference>
<keyword evidence="16" id="KW-1185">Reference proteome</keyword>
<dbReference type="AlphaFoldDB" id="A0AAV9HBC7"/>
<dbReference type="GO" id="GO:0008420">
    <property type="term" value="F:RNA polymerase II CTD heptapeptide repeat phosphatase activity"/>
    <property type="evidence" value="ECO:0007669"/>
    <property type="project" value="UniProtKB-UniRule"/>
</dbReference>
<dbReference type="Proteomes" id="UP001321749">
    <property type="component" value="Unassembled WGS sequence"/>
</dbReference>
<evidence type="ECO:0000256" key="1">
    <source>
        <dbReference type="ARBA" id="ARBA00004123"/>
    </source>
</evidence>
<protein>
    <recommendedName>
        <fullName evidence="12">RNA polymerase II subunit B1 CTD phosphatase RPAP2 homolog</fullName>
        <ecNumber evidence="12">3.1.3.16</ecNumber>
    </recommendedName>
</protein>
<comment type="catalytic activity">
    <reaction evidence="10 12">
        <text>O-phospho-L-threonyl-[protein] + H2O = L-threonyl-[protein] + phosphate</text>
        <dbReference type="Rhea" id="RHEA:47004"/>
        <dbReference type="Rhea" id="RHEA-COMP:11060"/>
        <dbReference type="Rhea" id="RHEA-COMP:11605"/>
        <dbReference type="ChEBI" id="CHEBI:15377"/>
        <dbReference type="ChEBI" id="CHEBI:30013"/>
        <dbReference type="ChEBI" id="CHEBI:43474"/>
        <dbReference type="ChEBI" id="CHEBI:61977"/>
        <dbReference type="EC" id="3.1.3.16"/>
    </reaction>
</comment>
<dbReference type="EMBL" id="MU865159">
    <property type="protein sequence ID" value="KAK4456853.1"/>
    <property type="molecule type" value="Genomic_DNA"/>
</dbReference>
<dbReference type="PANTHER" id="PTHR14732">
    <property type="entry name" value="RNA POLYMERASE II SUBUNIT B1 CTD PHOSPHATASE RPAP2-RELATED"/>
    <property type="match status" value="1"/>
</dbReference>
<feature type="region of interest" description="Disordered" evidence="13">
    <location>
        <begin position="1"/>
        <end position="61"/>
    </location>
</feature>
<evidence type="ECO:0000256" key="12">
    <source>
        <dbReference type="RuleBase" id="RU367080"/>
    </source>
</evidence>
<keyword evidence="5 12" id="KW-0378">Hydrolase</keyword>
<dbReference type="InterPro" id="IPR038534">
    <property type="entry name" value="Rtr1/RPAP2_sf"/>
</dbReference>
<evidence type="ECO:0000313" key="15">
    <source>
        <dbReference type="EMBL" id="KAK4456853.1"/>
    </source>
</evidence>
<gene>
    <name evidence="15" type="ORF">QBC42DRAFT_280460</name>
</gene>
<keyword evidence="4 12" id="KW-0863">Zinc-finger</keyword>
<sequence length="353" mass="39268">MSNPTADFVTERKPSPQKPRGILKKSRPSATYSPPSASEPDTVSFGNVPLQKDGDDQDQEPITGLTRQQASRILQLAKSQPLKPAVPLEVFELLSSFPLSNPVSPSDISTFLSHVVNFSPAEYLDLIEERNCLSKCGYTLCPNKRRSLPGEYKIHRGGVAKTADLNKWCSDDCALKGLHVKVQLDNPSYVRIGGEMVIRVELRESREEEEKKKKKRAAEAAKKKEEQKGQSDTLSKDPAKLNLDSTEEQRLAEEMEKLDLSEQKKARQIVGALAIERNLMSGSKLEVNIKEKEITQTAQPPSVGRPEDAHLMVEGYNSASKGKKPERDEDDESDSDDDPFPTVRLEVINMGRS</sequence>
<organism evidence="15 16">
    <name type="scientific">Cladorrhinum samala</name>
    <dbReference type="NCBI Taxonomy" id="585594"/>
    <lineage>
        <taxon>Eukaryota</taxon>
        <taxon>Fungi</taxon>
        <taxon>Dikarya</taxon>
        <taxon>Ascomycota</taxon>
        <taxon>Pezizomycotina</taxon>
        <taxon>Sordariomycetes</taxon>
        <taxon>Sordariomycetidae</taxon>
        <taxon>Sordariales</taxon>
        <taxon>Podosporaceae</taxon>
        <taxon>Cladorrhinum</taxon>
    </lineage>
</organism>
<evidence type="ECO:0000256" key="10">
    <source>
        <dbReference type="ARBA" id="ARBA00048336"/>
    </source>
</evidence>
<proteinExistence type="inferred from homology"/>
<dbReference type="Pfam" id="PF04181">
    <property type="entry name" value="RPAP2_Rtr1"/>
    <property type="match status" value="1"/>
</dbReference>
<evidence type="ECO:0000256" key="4">
    <source>
        <dbReference type="ARBA" id="ARBA00022771"/>
    </source>
</evidence>
<evidence type="ECO:0000256" key="8">
    <source>
        <dbReference type="ARBA" id="ARBA00023242"/>
    </source>
</evidence>
<dbReference type="PROSITE" id="PS51479">
    <property type="entry name" value="ZF_RTR1"/>
    <property type="match status" value="1"/>
</dbReference>
<keyword evidence="3 12" id="KW-0479">Metal-binding</keyword>
<evidence type="ECO:0000256" key="13">
    <source>
        <dbReference type="SAM" id="MobiDB-lite"/>
    </source>
</evidence>
<feature type="compositionally biased region" description="Basic and acidic residues" evidence="13">
    <location>
        <begin position="204"/>
        <end position="239"/>
    </location>
</feature>
<evidence type="ECO:0000256" key="2">
    <source>
        <dbReference type="ARBA" id="ARBA00005676"/>
    </source>
</evidence>
<comment type="function">
    <text evidence="12">Putative RNA polymerase II subunit B1 C-terminal domain (CTD) phosphatase involved in RNA polymerase II transcription regulation.</text>
</comment>
<evidence type="ECO:0000256" key="3">
    <source>
        <dbReference type="ARBA" id="ARBA00022723"/>
    </source>
</evidence>
<dbReference type="GO" id="GO:0043175">
    <property type="term" value="F:RNA polymerase core enzyme binding"/>
    <property type="evidence" value="ECO:0007669"/>
    <property type="project" value="UniProtKB-UniRule"/>
</dbReference>
<name>A0AAV9HBC7_9PEZI</name>
<dbReference type="InterPro" id="IPR007308">
    <property type="entry name" value="Rtr1/RPAP2_dom"/>
</dbReference>
<feature type="compositionally biased region" description="Acidic residues" evidence="13">
    <location>
        <begin position="328"/>
        <end position="339"/>
    </location>
</feature>
<dbReference type="GO" id="GO:0008270">
    <property type="term" value="F:zinc ion binding"/>
    <property type="evidence" value="ECO:0007669"/>
    <property type="project" value="UniProtKB-KW"/>
</dbReference>
<comment type="similarity">
    <text evidence="2 11 12">Belongs to the RPAP2 family.</text>
</comment>
<evidence type="ECO:0000256" key="6">
    <source>
        <dbReference type="ARBA" id="ARBA00022833"/>
    </source>
</evidence>
<evidence type="ECO:0000256" key="11">
    <source>
        <dbReference type="PROSITE-ProRule" id="PRU00812"/>
    </source>
</evidence>
<keyword evidence="7 12" id="KW-0904">Protein phosphatase</keyword>
<dbReference type="PANTHER" id="PTHR14732:SF0">
    <property type="entry name" value="RNA POLYMERASE II SUBUNIT B1 CTD PHOSPHATASE RPAP2-RELATED"/>
    <property type="match status" value="1"/>
</dbReference>
<feature type="region of interest" description="Disordered" evidence="13">
    <location>
        <begin position="204"/>
        <end position="244"/>
    </location>
</feature>